<dbReference type="GO" id="GO:0017000">
    <property type="term" value="P:antibiotic biosynthetic process"/>
    <property type="evidence" value="ECO:0007669"/>
    <property type="project" value="UniProtKB-ARBA"/>
</dbReference>
<dbReference type="GO" id="GO:0044550">
    <property type="term" value="P:secondary metabolite biosynthetic process"/>
    <property type="evidence" value="ECO:0007669"/>
    <property type="project" value="TreeGrafter"/>
</dbReference>
<dbReference type="PANTHER" id="PTHR45527">
    <property type="entry name" value="NONRIBOSOMAL PEPTIDE SYNTHETASE"/>
    <property type="match status" value="1"/>
</dbReference>
<dbReference type="GO" id="GO:0031177">
    <property type="term" value="F:phosphopantetheine binding"/>
    <property type="evidence" value="ECO:0007669"/>
    <property type="project" value="InterPro"/>
</dbReference>
<organism evidence="7 8">
    <name type="scientific">Peterkaempfera bronchialis</name>
    <dbReference type="NCBI Taxonomy" id="2126346"/>
    <lineage>
        <taxon>Bacteria</taxon>
        <taxon>Bacillati</taxon>
        <taxon>Actinomycetota</taxon>
        <taxon>Actinomycetes</taxon>
        <taxon>Kitasatosporales</taxon>
        <taxon>Streptomycetaceae</taxon>
        <taxon>Peterkaempfera</taxon>
    </lineage>
</organism>
<dbReference type="SUPFAM" id="SSF53474">
    <property type="entry name" value="alpha/beta-Hydrolases"/>
    <property type="match status" value="1"/>
</dbReference>
<dbReference type="GO" id="GO:0016874">
    <property type="term" value="F:ligase activity"/>
    <property type="evidence" value="ECO:0007669"/>
    <property type="project" value="UniProtKB-KW"/>
</dbReference>
<feature type="domain" description="Carrier" evidence="6">
    <location>
        <begin position="1121"/>
        <end position="1196"/>
    </location>
</feature>
<dbReference type="OrthoDB" id="6297021at2"/>
<dbReference type="EMBL" id="CP031264">
    <property type="protein sequence ID" value="AXI78846.1"/>
    <property type="molecule type" value="Genomic_DNA"/>
</dbReference>
<sequence>MPGSPLSAAADIRDRLHAAGLVLHLEDGALRYSAPPGALTEELRREVRACREDLIALLRQEAQRAEDGWHFTASPESAHAPFPLTDLQQAYLIGEQEFYDHSAPAVFVHEYAFPAEALPDPDALQTALSLLRRAHGALRLAVSADGTQQIRPVHDGPEPRMVDRRDLTALPGGPAERELLLLRERLAEDLPPYAEGRPFLVRLVLLPDGTARLQIALRLIAFDGVTTQLFFTELARCCADPDYLPQTVVLSFRDYVRGLEERRAAGAHRSARRYWERRAVELPPAPALPSAVLPSAPQPPVPVPAAEPLLPPQPPADSPAEPEPPRGSALRRLSTRLDPASWARLRAHAATAGLPAGSALFGLFVESLHRWSDGAAGVLTVLAAHRPGSHPDIARVWGNASTTVLVGYGPSQPEAAFTDRCRLVQRGLYADLAELEVSGVEVSRILQGLRAGTGSPAPVVFTSGLDLVDGAPGGFLLPLPGAALVHSSISTPQILLDHQVYEEAGELVCNFDYAEDAYPPRLVEELADYHQARLRALADAQEEWSRPGPPALPAAQLADRLRANDTGTPLPSGTLHSSAVASCGAAPDAPAVHDAAGTLSRAGLEAASAALALRLRTLGVGDDPGGPRLVGIRVPRGRAQSVAVLGVLRAGGAYVPIDPGWPAARVSAVLRHSGARALVGDSWPELDACLPEEVRVIPVNDGPVPPGGPARRHPGREAPGGSPDRTAYVIYTSGSTGDPKGVAITHRAVVNTLQDLTSRFALSDRDKVFAVSSLAFDLSVFDQFALLGCGGSVVCPPDSPVPDPQTWAEYVHRHGATVWNSVPALLLLTLEYLGDRARELLSSLRLVMLSGDWVPLPLLDRLADACPGAEVVVMGGATEASIWSNIFPAADLPTGWQSVPYGTPLANQTMHVLDRGQADSPTWVPGDLYIGGAGLASGYLEEPERTAAAFLHHPRTGERLYRTGDRARYRPGGVLEFLGRADQQVKINGYRVELGEIEAQLTRLPGICSAVALVDTSRGEPFLAAFTVRDRPEWADLGPGGTAGPDGEAKPDSEAVRAALGRALPPYMVPSLVLDLPKLPLSGNGKVDRKALLDRLADAVRTAPGSDRPDPGGPAEGHRRGPATRTEARLLDLWRELLGPAVCDVTDDFFALGGNSLGAVRLFRRIETVFGRRLPLASLFASRTVRDQAALLGCDAGTASGDGPGPLVGLGGDGAQHVVFVHPIGGDVLCYQPIVSAVQARSSTAALVSLHGLRAAGPTGRSNPANSVDAMARDYARALLGALPTGPLHLAGWSMGGAVALHTAVLLERAGRTVTSLTTVDAFVGRPDACAPDLSVRLAGFFGDLTGRGDLAERLPAGAPGATDDERLLAAHDALVAAGLLDGPVEPAELLRLFTLYRDNSEILERHVPVGWQAALPAERPAPPWLLIRAEGTRHDAFPALMPLDRALPTARPTALPLTVRTVAEDHFSVVRGAGAVRLADRIAEVVEQTAAVGSAGLPFQVQGARG</sequence>
<dbReference type="GO" id="GO:0000036">
    <property type="term" value="F:acyl carrier activity"/>
    <property type="evidence" value="ECO:0007669"/>
    <property type="project" value="TreeGrafter"/>
</dbReference>
<evidence type="ECO:0000256" key="2">
    <source>
        <dbReference type="ARBA" id="ARBA00022450"/>
    </source>
</evidence>
<feature type="region of interest" description="Disordered" evidence="5">
    <location>
        <begin position="1034"/>
        <end position="1053"/>
    </location>
</feature>
<dbReference type="SUPFAM" id="SSF56801">
    <property type="entry name" value="Acetyl-CoA synthetase-like"/>
    <property type="match status" value="1"/>
</dbReference>
<dbReference type="Gene3D" id="2.30.38.10">
    <property type="entry name" value="Luciferase, Domain 3"/>
    <property type="match status" value="1"/>
</dbReference>
<evidence type="ECO:0000256" key="5">
    <source>
        <dbReference type="SAM" id="MobiDB-lite"/>
    </source>
</evidence>
<dbReference type="KEGG" id="stri:C7M71_016930"/>
<dbReference type="InterPro" id="IPR010071">
    <property type="entry name" value="AA_adenyl_dom"/>
</dbReference>
<dbReference type="Pfam" id="PF00550">
    <property type="entry name" value="PP-binding"/>
    <property type="match status" value="1"/>
</dbReference>
<evidence type="ECO:0000259" key="6">
    <source>
        <dbReference type="PROSITE" id="PS50075"/>
    </source>
</evidence>
<dbReference type="PANTHER" id="PTHR45527:SF10">
    <property type="entry name" value="PYOCHELIN SYNTHASE PCHF"/>
    <property type="match status" value="1"/>
</dbReference>
<dbReference type="InterPro" id="IPR036736">
    <property type="entry name" value="ACP-like_sf"/>
</dbReference>
<dbReference type="Pfam" id="PF00501">
    <property type="entry name" value="AMP-binding"/>
    <property type="match status" value="1"/>
</dbReference>
<name>A0A345SYP1_9ACTN</name>
<dbReference type="Gene3D" id="1.10.10.1830">
    <property type="entry name" value="Non-ribosomal peptide synthase, adenylation domain"/>
    <property type="match status" value="1"/>
</dbReference>
<dbReference type="InterPro" id="IPR041464">
    <property type="entry name" value="TubC_N"/>
</dbReference>
<dbReference type="Gene3D" id="3.40.50.980">
    <property type="match status" value="2"/>
</dbReference>
<keyword evidence="3" id="KW-0597">Phosphoprotein</keyword>
<dbReference type="InterPro" id="IPR009081">
    <property type="entry name" value="PP-bd_ACP"/>
</dbReference>
<dbReference type="InterPro" id="IPR029058">
    <property type="entry name" value="AB_hydrolase_fold"/>
</dbReference>
<dbReference type="InterPro" id="IPR000873">
    <property type="entry name" value="AMP-dep_synth/lig_dom"/>
</dbReference>
<dbReference type="SUPFAM" id="SSF52777">
    <property type="entry name" value="CoA-dependent acyltransferases"/>
    <property type="match status" value="2"/>
</dbReference>
<dbReference type="Gene3D" id="1.10.1200.10">
    <property type="entry name" value="ACP-like"/>
    <property type="match status" value="1"/>
</dbReference>
<feature type="region of interest" description="Disordered" evidence="5">
    <location>
        <begin position="291"/>
        <end position="329"/>
    </location>
</feature>
<dbReference type="InterPro" id="IPR020845">
    <property type="entry name" value="AMP-binding_CS"/>
</dbReference>
<dbReference type="SMART" id="SM00823">
    <property type="entry name" value="PKS_PP"/>
    <property type="match status" value="1"/>
</dbReference>
<dbReference type="Gene3D" id="3.30.559.10">
    <property type="entry name" value="Chloramphenicol acetyltransferase-like domain"/>
    <property type="match status" value="1"/>
</dbReference>
<protein>
    <submittedName>
        <fullName evidence="7">Amino acid adenylation domain-containing protein</fullName>
    </submittedName>
</protein>
<comment type="cofactor">
    <cofactor evidence="1">
        <name>pantetheine 4'-phosphate</name>
        <dbReference type="ChEBI" id="CHEBI:47942"/>
    </cofactor>
</comment>
<feature type="region of interest" description="Disordered" evidence="5">
    <location>
        <begin position="1100"/>
        <end position="1124"/>
    </location>
</feature>
<dbReference type="PROSITE" id="PS50075">
    <property type="entry name" value="CARRIER"/>
    <property type="match status" value="1"/>
</dbReference>
<keyword evidence="2" id="KW-0596">Phosphopantetheine</keyword>
<keyword evidence="8" id="KW-1185">Reference proteome</keyword>
<dbReference type="Proteomes" id="UP000249340">
    <property type="component" value="Chromosome"/>
</dbReference>
<keyword evidence="4" id="KW-0436">Ligase</keyword>
<dbReference type="InterPro" id="IPR044894">
    <property type="entry name" value="TubC_N_sf"/>
</dbReference>
<dbReference type="GO" id="GO:0043041">
    <property type="term" value="P:amino acid activation for nonribosomal peptide biosynthetic process"/>
    <property type="evidence" value="ECO:0007669"/>
    <property type="project" value="TreeGrafter"/>
</dbReference>
<evidence type="ECO:0000256" key="4">
    <source>
        <dbReference type="ARBA" id="ARBA00022598"/>
    </source>
</evidence>
<dbReference type="Gene3D" id="3.40.50.1820">
    <property type="entry name" value="alpha/beta hydrolase"/>
    <property type="match status" value="1"/>
</dbReference>
<proteinExistence type="predicted"/>
<dbReference type="InterPro" id="IPR045851">
    <property type="entry name" value="AMP-bd_C_sf"/>
</dbReference>
<reference evidence="8" key="1">
    <citation type="submission" date="2018-07" db="EMBL/GenBank/DDBJ databases">
        <title>Streptacidiphilus bronchialis DSM 106435 chromosome.</title>
        <authorList>
            <person name="Batra D."/>
            <person name="Gulvik C.A."/>
        </authorList>
    </citation>
    <scope>NUCLEOTIDE SEQUENCE [LARGE SCALE GENOMIC DNA]</scope>
    <source>
        <strain evidence="8">DSM 106435</strain>
    </source>
</reference>
<dbReference type="Gene3D" id="3.30.559.30">
    <property type="entry name" value="Nonribosomal peptide synthetase, condensation domain"/>
    <property type="match status" value="1"/>
</dbReference>
<gene>
    <name evidence="7" type="ORF">C7M71_016930</name>
</gene>
<dbReference type="InterPro" id="IPR023213">
    <property type="entry name" value="CAT-like_dom_sf"/>
</dbReference>
<dbReference type="Pfam" id="PF18563">
    <property type="entry name" value="TubC_N"/>
    <property type="match status" value="1"/>
</dbReference>
<dbReference type="Pfam" id="PF00975">
    <property type="entry name" value="Thioesterase"/>
    <property type="match status" value="1"/>
</dbReference>
<dbReference type="SUPFAM" id="SSF47336">
    <property type="entry name" value="ACP-like"/>
    <property type="match status" value="1"/>
</dbReference>
<evidence type="ECO:0000313" key="7">
    <source>
        <dbReference type="EMBL" id="AXI78846.1"/>
    </source>
</evidence>
<feature type="region of interest" description="Disordered" evidence="5">
    <location>
        <begin position="699"/>
        <end position="724"/>
    </location>
</feature>
<dbReference type="RefSeq" id="WP_111489536.1">
    <property type="nucleotide sequence ID" value="NZ_CP031264.1"/>
</dbReference>
<evidence type="ECO:0000256" key="1">
    <source>
        <dbReference type="ARBA" id="ARBA00001957"/>
    </source>
</evidence>
<accession>A0A345SYP1</accession>
<dbReference type="InterPro" id="IPR001031">
    <property type="entry name" value="Thioesterase"/>
</dbReference>
<dbReference type="InterPro" id="IPR020806">
    <property type="entry name" value="PKS_PP-bd"/>
</dbReference>
<evidence type="ECO:0000313" key="8">
    <source>
        <dbReference type="Proteomes" id="UP000249340"/>
    </source>
</evidence>
<dbReference type="GO" id="GO:0005737">
    <property type="term" value="C:cytoplasm"/>
    <property type="evidence" value="ECO:0007669"/>
    <property type="project" value="TreeGrafter"/>
</dbReference>
<feature type="compositionally biased region" description="Pro residues" evidence="5">
    <location>
        <begin position="296"/>
        <end position="317"/>
    </location>
</feature>
<dbReference type="NCBIfam" id="TIGR01733">
    <property type="entry name" value="AA-adenyl-dom"/>
    <property type="match status" value="1"/>
</dbReference>
<dbReference type="Gene3D" id="3.30.300.30">
    <property type="match status" value="1"/>
</dbReference>
<evidence type="ECO:0000256" key="3">
    <source>
        <dbReference type="ARBA" id="ARBA00022553"/>
    </source>
</evidence>
<dbReference type="PROSITE" id="PS00455">
    <property type="entry name" value="AMP_BINDING"/>
    <property type="match status" value="1"/>
</dbReference>